<dbReference type="Proteomes" id="UP000054359">
    <property type="component" value="Unassembled WGS sequence"/>
</dbReference>
<evidence type="ECO:0000313" key="2">
    <source>
        <dbReference type="EMBL" id="KFM72026.1"/>
    </source>
</evidence>
<dbReference type="InterPro" id="IPR008978">
    <property type="entry name" value="HSP20-like_chaperone"/>
</dbReference>
<feature type="domain" description="CS" evidence="1">
    <location>
        <begin position="15"/>
        <end position="101"/>
    </location>
</feature>
<sequence length="101" mass="11463">MPPSSGSEGNSSPRKLSPFVFWAQTQSKISLRISLRDVSTPVINATKDGMEFFAHGVGANEGRNEYYFKFVFFKSVNPNVHVSTKQMGIEIMIDKEESEWW</sequence>
<organism evidence="2 3">
    <name type="scientific">Stegodyphus mimosarum</name>
    <name type="common">African social velvet spider</name>
    <dbReference type="NCBI Taxonomy" id="407821"/>
    <lineage>
        <taxon>Eukaryota</taxon>
        <taxon>Metazoa</taxon>
        <taxon>Ecdysozoa</taxon>
        <taxon>Arthropoda</taxon>
        <taxon>Chelicerata</taxon>
        <taxon>Arachnida</taxon>
        <taxon>Araneae</taxon>
        <taxon>Araneomorphae</taxon>
        <taxon>Entelegynae</taxon>
        <taxon>Eresoidea</taxon>
        <taxon>Eresidae</taxon>
        <taxon>Stegodyphus</taxon>
    </lineage>
</organism>
<keyword evidence="3" id="KW-1185">Reference proteome</keyword>
<evidence type="ECO:0000259" key="1">
    <source>
        <dbReference type="PROSITE" id="PS51203"/>
    </source>
</evidence>
<dbReference type="OrthoDB" id="2157530at2759"/>
<accession>A0A087U3T7</accession>
<dbReference type="Gene3D" id="2.60.40.790">
    <property type="match status" value="1"/>
</dbReference>
<dbReference type="STRING" id="407821.A0A087U3T7"/>
<reference evidence="2 3" key="1">
    <citation type="submission" date="2013-11" db="EMBL/GenBank/DDBJ databases">
        <title>Genome sequencing of Stegodyphus mimosarum.</title>
        <authorList>
            <person name="Bechsgaard J."/>
        </authorList>
    </citation>
    <scope>NUCLEOTIDE SEQUENCE [LARGE SCALE GENOMIC DNA]</scope>
</reference>
<proteinExistence type="predicted"/>
<feature type="non-terminal residue" evidence="2">
    <location>
        <position position="101"/>
    </location>
</feature>
<gene>
    <name evidence="2" type="ORF">X975_19196</name>
</gene>
<dbReference type="EMBL" id="KK118033">
    <property type="protein sequence ID" value="KFM72026.1"/>
    <property type="molecule type" value="Genomic_DNA"/>
</dbReference>
<name>A0A087U3T7_STEMI</name>
<protein>
    <submittedName>
        <fullName evidence="2">3-hydroxyacyl-CoA dehydratase 3</fullName>
    </submittedName>
</protein>
<dbReference type="AlphaFoldDB" id="A0A087U3T7"/>
<dbReference type="SUPFAM" id="SSF49764">
    <property type="entry name" value="HSP20-like chaperones"/>
    <property type="match status" value="1"/>
</dbReference>
<dbReference type="InterPro" id="IPR007052">
    <property type="entry name" value="CS_dom"/>
</dbReference>
<evidence type="ECO:0000313" key="3">
    <source>
        <dbReference type="Proteomes" id="UP000054359"/>
    </source>
</evidence>
<dbReference type="PROSITE" id="PS51203">
    <property type="entry name" value="CS"/>
    <property type="match status" value="1"/>
</dbReference>